<comment type="caution">
    <text evidence="1">The sequence shown here is derived from an EMBL/GenBank/DDBJ whole genome shotgun (WGS) entry which is preliminary data.</text>
</comment>
<dbReference type="RefSeq" id="WP_271189599.1">
    <property type="nucleotide sequence ID" value="NZ_BSFP01000037.1"/>
</dbReference>
<dbReference type="Proteomes" id="UP001143480">
    <property type="component" value="Unassembled WGS sequence"/>
</dbReference>
<protein>
    <submittedName>
        <fullName evidence="1">Uncharacterized protein</fullName>
    </submittedName>
</protein>
<proteinExistence type="predicted"/>
<reference evidence="1" key="2">
    <citation type="submission" date="2023-01" db="EMBL/GenBank/DDBJ databases">
        <authorList>
            <person name="Sun Q."/>
            <person name="Evtushenko L."/>
        </authorList>
    </citation>
    <scope>NUCLEOTIDE SEQUENCE</scope>
    <source>
        <strain evidence="1">VKM Ac-1321</strain>
    </source>
</reference>
<organism evidence="1 2">
    <name type="scientific">Dactylosporangium matsuzakiense</name>
    <dbReference type="NCBI Taxonomy" id="53360"/>
    <lineage>
        <taxon>Bacteria</taxon>
        <taxon>Bacillati</taxon>
        <taxon>Actinomycetota</taxon>
        <taxon>Actinomycetes</taxon>
        <taxon>Micromonosporales</taxon>
        <taxon>Micromonosporaceae</taxon>
        <taxon>Dactylosporangium</taxon>
    </lineage>
</organism>
<reference evidence="1" key="1">
    <citation type="journal article" date="2014" name="Int. J. Syst. Evol. Microbiol.">
        <title>Complete genome sequence of Corynebacterium casei LMG S-19264T (=DSM 44701T), isolated from a smear-ripened cheese.</title>
        <authorList>
            <consortium name="US DOE Joint Genome Institute (JGI-PGF)"/>
            <person name="Walter F."/>
            <person name="Albersmeier A."/>
            <person name="Kalinowski J."/>
            <person name="Ruckert C."/>
        </authorList>
    </citation>
    <scope>NUCLEOTIDE SEQUENCE</scope>
    <source>
        <strain evidence="1">VKM Ac-1321</strain>
    </source>
</reference>
<dbReference type="AlphaFoldDB" id="A0A9W6KNH1"/>
<evidence type="ECO:0000313" key="2">
    <source>
        <dbReference type="Proteomes" id="UP001143480"/>
    </source>
</evidence>
<dbReference type="Pfam" id="PF14100">
    <property type="entry name" value="DUF6807"/>
    <property type="match status" value="1"/>
</dbReference>
<sequence>MALPWSFTGGRLVAPNGAECDELRGRRAKWFAFRGRHDGSGAHSTVGIMDDRGNLRHPLQWFARSDEFPYLNRRRSSARSSS</sequence>
<evidence type="ECO:0000313" key="1">
    <source>
        <dbReference type="EMBL" id="GLL03784.1"/>
    </source>
</evidence>
<accession>A0A9W6KNH1</accession>
<dbReference type="EMBL" id="BSFP01000037">
    <property type="protein sequence ID" value="GLL03784.1"/>
    <property type="molecule type" value="Genomic_DNA"/>
</dbReference>
<keyword evidence="2" id="KW-1185">Reference proteome</keyword>
<gene>
    <name evidence="1" type="ORF">GCM10017581_055300</name>
</gene>
<name>A0A9W6KNH1_9ACTN</name>
<dbReference type="InterPro" id="IPR029475">
    <property type="entry name" value="DUF6807"/>
</dbReference>